<evidence type="ECO:0000313" key="1">
    <source>
        <dbReference type="EMBL" id="KAG1901652.1"/>
    </source>
</evidence>
<organism evidence="1 2">
    <name type="scientific">Suillus fuscotomentosus</name>
    <dbReference type="NCBI Taxonomy" id="1912939"/>
    <lineage>
        <taxon>Eukaryota</taxon>
        <taxon>Fungi</taxon>
        <taxon>Dikarya</taxon>
        <taxon>Basidiomycota</taxon>
        <taxon>Agaricomycotina</taxon>
        <taxon>Agaricomycetes</taxon>
        <taxon>Agaricomycetidae</taxon>
        <taxon>Boletales</taxon>
        <taxon>Suillineae</taxon>
        <taxon>Suillaceae</taxon>
        <taxon>Suillus</taxon>
    </lineage>
</organism>
<dbReference type="GeneID" id="64671147"/>
<dbReference type="RefSeq" id="XP_041227227.1">
    <property type="nucleotide sequence ID" value="XM_041376849.1"/>
</dbReference>
<gene>
    <name evidence="1" type="ORF">F5891DRAFT_979169</name>
</gene>
<accession>A0AAD4E947</accession>
<comment type="caution">
    <text evidence="1">The sequence shown here is derived from an EMBL/GenBank/DDBJ whole genome shotgun (WGS) entry which is preliminary data.</text>
</comment>
<reference evidence="1" key="1">
    <citation type="journal article" date="2020" name="New Phytol.">
        <title>Comparative genomics reveals dynamic genome evolution in host specialist ectomycorrhizal fungi.</title>
        <authorList>
            <person name="Lofgren L.A."/>
            <person name="Nguyen N.H."/>
            <person name="Vilgalys R."/>
            <person name="Ruytinx J."/>
            <person name="Liao H.L."/>
            <person name="Branco S."/>
            <person name="Kuo A."/>
            <person name="LaButti K."/>
            <person name="Lipzen A."/>
            <person name="Andreopoulos W."/>
            <person name="Pangilinan J."/>
            <person name="Riley R."/>
            <person name="Hundley H."/>
            <person name="Na H."/>
            <person name="Barry K."/>
            <person name="Grigoriev I.V."/>
            <person name="Stajich J.E."/>
            <person name="Kennedy P.G."/>
        </authorList>
    </citation>
    <scope>NUCLEOTIDE SEQUENCE</scope>
    <source>
        <strain evidence="1">FC203</strain>
    </source>
</reference>
<sequence length="204" mass="23792">MSEQSFAQDYDLRLEVNTADDVLIMRLMHRTQTAWVRSNVWISPESADTEGPNWPSPYTFVARIGPMQKYLAQLVVLNLIGPVHKYLEEPNWSFWYQFSVRIRPSGLKRHDVPPIDIALRQGKQKAQLVVLSTITKQIGCRYSELHRDDWFRKLVQSDNHISGHHHLIWRSLASITVICGTKRVLLLPGSRFHPPDYWMHLLVQ</sequence>
<dbReference type="AlphaFoldDB" id="A0AAD4E947"/>
<keyword evidence="2" id="KW-1185">Reference proteome</keyword>
<name>A0AAD4E947_9AGAM</name>
<proteinExistence type="predicted"/>
<dbReference type="Proteomes" id="UP001195769">
    <property type="component" value="Unassembled WGS sequence"/>
</dbReference>
<evidence type="ECO:0000313" key="2">
    <source>
        <dbReference type="Proteomes" id="UP001195769"/>
    </source>
</evidence>
<protein>
    <submittedName>
        <fullName evidence="1">Uncharacterized protein</fullName>
    </submittedName>
</protein>
<dbReference type="EMBL" id="JABBWK010000020">
    <property type="protein sequence ID" value="KAG1901652.1"/>
    <property type="molecule type" value="Genomic_DNA"/>
</dbReference>